<dbReference type="PROSITE" id="PS00061">
    <property type="entry name" value="ADH_SHORT"/>
    <property type="match status" value="1"/>
</dbReference>
<dbReference type="FunFam" id="3.40.50.720:FF:000084">
    <property type="entry name" value="Short-chain dehydrogenase reductase"/>
    <property type="match status" value="1"/>
</dbReference>
<dbReference type="CDD" id="cd05233">
    <property type="entry name" value="SDR_c"/>
    <property type="match status" value="1"/>
</dbReference>
<evidence type="ECO:0000313" key="3">
    <source>
        <dbReference type="EMBL" id="RRQ88619.1"/>
    </source>
</evidence>
<proteinExistence type="inferred from homology"/>
<keyword evidence="4" id="KW-1185">Reference proteome</keyword>
<dbReference type="EMBL" id="PDES01000002">
    <property type="protein sequence ID" value="RRQ88619.1"/>
    <property type="molecule type" value="Genomic_DNA"/>
</dbReference>
<dbReference type="AlphaFoldDB" id="A0A426SD42"/>
<dbReference type="RefSeq" id="WP_125212788.1">
    <property type="nucleotide sequence ID" value="NZ_PDES01000002.1"/>
</dbReference>
<organism evidence="3 4">
    <name type="scientific">Streptomyces griseofuscus</name>
    <dbReference type="NCBI Taxonomy" id="146922"/>
    <lineage>
        <taxon>Bacteria</taxon>
        <taxon>Bacillati</taxon>
        <taxon>Actinomycetota</taxon>
        <taxon>Actinomycetes</taxon>
        <taxon>Kitasatosporales</taxon>
        <taxon>Streptomycetaceae</taxon>
        <taxon>Streptomyces</taxon>
    </lineage>
</organism>
<dbReference type="PRINTS" id="PR00080">
    <property type="entry name" value="SDRFAMILY"/>
</dbReference>
<protein>
    <submittedName>
        <fullName evidence="3">3-oxoacyl-ACP reductase</fullName>
    </submittedName>
</protein>
<keyword evidence="2" id="KW-0560">Oxidoreductase</keyword>
<dbReference type="Pfam" id="PF13561">
    <property type="entry name" value="adh_short_C2"/>
    <property type="match status" value="1"/>
</dbReference>
<dbReference type="PANTHER" id="PTHR42760:SF133">
    <property type="entry name" value="3-OXOACYL-[ACYL-CARRIER-PROTEIN] REDUCTASE"/>
    <property type="match status" value="1"/>
</dbReference>
<sequence length="256" mass="26547">MRFDLTGRTAVVTGAGSGIGLACVRALAEAGARVLGGSRTVGSDLRAATPYTRTVDLATEDGARTLVSHALDEFGGIDILVNNVGGGVKLADGFLDIDDDTWREAFGLNVLTAIRATREALPSLVERRGAVINIGSINATLADPRLGHYSAAKAALASVGKSLAAEFTPKGVRVNTISPGPVRTRVWTNPQTARSAGLTPEEFIEAVPKMTGLATGRIIEPEEVATLVLLLASGKVPSITGSDYTIDGGMTRPALR</sequence>
<dbReference type="InterPro" id="IPR020904">
    <property type="entry name" value="Sc_DH/Rdtase_CS"/>
</dbReference>
<reference evidence="3 4" key="1">
    <citation type="submission" date="2017-10" db="EMBL/GenBank/DDBJ databases">
        <title>Draft genome of actinobacteria isolated from guarana (Paullinia cupana (Mart.) Ducke.</title>
        <authorList>
            <person name="Siqueira K.A."/>
            <person name="Liotti R.G."/>
            <person name="Mendes T.A."/>
            <person name="Soares M.A."/>
        </authorList>
    </citation>
    <scope>NUCLEOTIDE SEQUENCE [LARGE SCALE GENOMIC DNA]</scope>
    <source>
        <strain evidence="3 4">199</strain>
    </source>
</reference>
<dbReference type="InterPro" id="IPR036291">
    <property type="entry name" value="NAD(P)-bd_dom_sf"/>
</dbReference>
<dbReference type="PROSITE" id="PS51257">
    <property type="entry name" value="PROKAR_LIPOPROTEIN"/>
    <property type="match status" value="1"/>
</dbReference>
<comment type="caution">
    <text evidence="3">The sequence shown here is derived from an EMBL/GenBank/DDBJ whole genome shotgun (WGS) entry which is preliminary data.</text>
</comment>
<name>A0A426SD42_9ACTN</name>
<dbReference type="PRINTS" id="PR00081">
    <property type="entry name" value="GDHRDH"/>
</dbReference>
<dbReference type="SUPFAM" id="SSF51735">
    <property type="entry name" value="NAD(P)-binding Rossmann-fold domains"/>
    <property type="match status" value="1"/>
</dbReference>
<gene>
    <name evidence="3" type="ORF">CQW44_05580</name>
</gene>
<dbReference type="GO" id="GO:0016616">
    <property type="term" value="F:oxidoreductase activity, acting on the CH-OH group of donors, NAD or NADP as acceptor"/>
    <property type="evidence" value="ECO:0007669"/>
    <property type="project" value="TreeGrafter"/>
</dbReference>
<evidence type="ECO:0000256" key="2">
    <source>
        <dbReference type="ARBA" id="ARBA00023002"/>
    </source>
</evidence>
<evidence type="ECO:0000256" key="1">
    <source>
        <dbReference type="ARBA" id="ARBA00006484"/>
    </source>
</evidence>
<dbReference type="Gene3D" id="3.40.50.720">
    <property type="entry name" value="NAD(P)-binding Rossmann-like Domain"/>
    <property type="match status" value="1"/>
</dbReference>
<evidence type="ECO:0000313" key="4">
    <source>
        <dbReference type="Proteomes" id="UP000276379"/>
    </source>
</evidence>
<comment type="similarity">
    <text evidence="1">Belongs to the short-chain dehydrogenases/reductases (SDR) family.</text>
</comment>
<dbReference type="InterPro" id="IPR002347">
    <property type="entry name" value="SDR_fam"/>
</dbReference>
<accession>A0A426SD42</accession>
<dbReference type="Proteomes" id="UP000276379">
    <property type="component" value="Unassembled WGS sequence"/>
</dbReference>
<dbReference type="PANTHER" id="PTHR42760">
    <property type="entry name" value="SHORT-CHAIN DEHYDROGENASES/REDUCTASES FAMILY MEMBER"/>
    <property type="match status" value="1"/>
</dbReference>